<dbReference type="RefSeq" id="WP_305108498.1">
    <property type="nucleotide sequence ID" value="NZ_JAUTWS010000107.1"/>
</dbReference>
<dbReference type="EMBL" id="JAUTWS010000107">
    <property type="protein sequence ID" value="MDO9713642.1"/>
    <property type="molecule type" value="Genomic_DNA"/>
</dbReference>
<name>A0ABT9EBQ3_9PROT</name>
<evidence type="ECO:0000313" key="2">
    <source>
        <dbReference type="Proteomes" id="UP001243009"/>
    </source>
</evidence>
<evidence type="ECO:0008006" key="3">
    <source>
        <dbReference type="Google" id="ProtNLM"/>
    </source>
</evidence>
<sequence length="132" mass="14573">MSSTPDRRTLFGLVSIAVTESTAGHACFLSAAGAEPLLQLGKQWQELMQEHDQISCLLDEATDEVEGEALGALQQQVWEMMKQVENAITAEPAQTIAGLQVKARVVERYGEWARVGDVERSLLADLLREMKM</sequence>
<comment type="caution">
    <text evidence="1">The sequence shown here is derived from an EMBL/GenBank/DDBJ whole genome shotgun (WGS) entry which is preliminary data.</text>
</comment>
<gene>
    <name evidence="1" type="ORF">Q7A36_35330</name>
</gene>
<accession>A0ABT9EBQ3</accession>
<dbReference type="Proteomes" id="UP001243009">
    <property type="component" value="Unassembled WGS sequence"/>
</dbReference>
<proteinExistence type="predicted"/>
<evidence type="ECO:0000313" key="1">
    <source>
        <dbReference type="EMBL" id="MDO9713642.1"/>
    </source>
</evidence>
<organism evidence="1 2">
    <name type="scientific">Paracraurococcus lichenis</name>
    <dbReference type="NCBI Taxonomy" id="3064888"/>
    <lineage>
        <taxon>Bacteria</taxon>
        <taxon>Pseudomonadati</taxon>
        <taxon>Pseudomonadota</taxon>
        <taxon>Alphaproteobacteria</taxon>
        <taxon>Acetobacterales</taxon>
        <taxon>Roseomonadaceae</taxon>
        <taxon>Paracraurococcus</taxon>
    </lineage>
</organism>
<protein>
    <recommendedName>
        <fullName evidence="3">DUF2383 domain-containing protein</fullName>
    </recommendedName>
</protein>
<keyword evidence="2" id="KW-1185">Reference proteome</keyword>
<reference evidence="1 2" key="1">
    <citation type="submission" date="2023-08" db="EMBL/GenBank/DDBJ databases">
        <title>The draft genome sequence of Paracraurococcus sp. LOR1-02.</title>
        <authorList>
            <person name="Kingkaew E."/>
            <person name="Tanasupawat S."/>
        </authorList>
    </citation>
    <scope>NUCLEOTIDE SEQUENCE [LARGE SCALE GENOMIC DNA]</scope>
    <source>
        <strain evidence="1 2">LOR1-02</strain>
    </source>
</reference>